<protein>
    <recommendedName>
        <fullName evidence="11">AAA+ ATPase domain-containing protein</fullName>
    </recommendedName>
</protein>
<evidence type="ECO:0000256" key="4">
    <source>
        <dbReference type="ARBA" id="ARBA00022840"/>
    </source>
</evidence>
<comment type="caution">
    <text evidence="9">The sequence shown here is derived from an EMBL/GenBank/DDBJ whole genome shotgun (WGS) entry which is preliminary data.</text>
</comment>
<dbReference type="PANTHER" id="PTHR33463:SF198">
    <property type="entry name" value="RPP4C3"/>
    <property type="match status" value="1"/>
</dbReference>
<dbReference type="Pfam" id="PF04578">
    <property type="entry name" value="DUF594"/>
    <property type="match status" value="1"/>
</dbReference>
<evidence type="ECO:0000259" key="7">
    <source>
        <dbReference type="Pfam" id="PF13968"/>
    </source>
</evidence>
<keyword evidence="5" id="KW-0812">Transmembrane</keyword>
<dbReference type="InterPro" id="IPR007658">
    <property type="entry name" value="DUF594"/>
</dbReference>
<gene>
    <name evidence="9" type="ORF">SLEP1_g24664</name>
</gene>
<evidence type="ECO:0000256" key="3">
    <source>
        <dbReference type="ARBA" id="ARBA00022821"/>
    </source>
</evidence>
<keyword evidence="10" id="KW-1185">Reference proteome</keyword>
<feature type="transmembrane region" description="Helical" evidence="5">
    <location>
        <begin position="282"/>
        <end position="302"/>
    </location>
</feature>
<keyword evidence="3" id="KW-0611">Plant defense</keyword>
<dbReference type="InterPro" id="IPR027417">
    <property type="entry name" value="P-loop_NTPase"/>
</dbReference>
<organism evidence="9 10">
    <name type="scientific">Rubroshorea leprosula</name>
    <dbReference type="NCBI Taxonomy" id="152421"/>
    <lineage>
        <taxon>Eukaryota</taxon>
        <taxon>Viridiplantae</taxon>
        <taxon>Streptophyta</taxon>
        <taxon>Embryophyta</taxon>
        <taxon>Tracheophyta</taxon>
        <taxon>Spermatophyta</taxon>
        <taxon>Magnoliopsida</taxon>
        <taxon>eudicotyledons</taxon>
        <taxon>Gunneridae</taxon>
        <taxon>Pentapetalae</taxon>
        <taxon>rosids</taxon>
        <taxon>malvids</taxon>
        <taxon>Malvales</taxon>
        <taxon>Dipterocarpaceae</taxon>
        <taxon>Rubroshorea</taxon>
    </lineage>
</organism>
<dbReference type="PANTHER" id="PTHR33463">
    <property type="entry name" value="NB-ARC DOMAIN-CONTAINING PROTEIN-RELATED"/>
    <property type="match status" value="1"/>
</dbReference>
<dbReference type="InterPro" id="IPR001611">
    <property type="entry name" value="Leu-rich_rpt"/>
</dbReference>
<dbReference type="SUPFAM" id="SSF52058">
    <property type="entry name" value="L domain-like"/>
    <property type="match status" value="1"/>
</dbReference>
<reference evidence="9 10" key="1">
    <citation type="journal article" date="2021" name="Commun. Biol.">
        <title>The genome of Shorea leprosula (Dipterocarpaceae) highlights the ecological relevance of drought in aseasonal tropical rainforests.</title>
        <authorList>
            <person name="Ng K.K.S."/>
            <person name="Kobayashi M.J."/>
            <person name="Fawcett J.A."/>
            <person name="Hatakeyama M."/>
            <person name="Paape T."/>
            <person name="Ng C.H."/>
            <person name="Ang C.C."/>
            <person name="Tnah L.H."/>
            <person name="Lee C.T."/>
            <person name="Nishiyama T."/>
            <person name="Sese J."/>
            <person name="O'Brien M.J."/>
            <person name="Copetti D."/>
            <person name="Mohd Noor M.I."/>
            <person name="Ong R.C."/>
            <person name="Putra M."/>
            <person name="Sireger I.Z."/>
            <person name="Indrioko S."/>
            <person name="Kosugi Y."/>
            <person name="Izuno A."/>
            <person name="Isagi Y."/>
            <person name="Lee S.L."/>
            <person name="Shimizu K.K."/>
        </authorList>
    </citation>
    <scope>NUCLEOTIDE SEQUENCE [LARGE SCALE GENOMIC DNA]</scope>
    <source>
        <strain evidence="9">214</strain>
    </source>
</reference>
<feature type="transmembrane region" description="Helical" evidence="5">
    <location>
        <begin position="314"/>
        <end position="341"/>
    </location>
</feature>
<dbReference type="SUPFAM" id="SSF52540">
    <property type="entry name" value="P-loop containing nucleoside triphosphate hydrolases"/>
    <property type="match status" value="1"/>
</dbReference>
<dbReference type="Pfam" id="PF00931">
    <property type="entry name" value="NB-ARC"/>
    <property type="match status" value="1"/>
</dbReference>
<proteinExistence type="inferred from homology"/>
<evidence type="ECO:0000259" key="8">
    <source>
        <dbReference type="Pfam" id="PF23247"/>
    </source>
</evidence>
<accession>A0AAV5JJI0</accession>
<feature type="domain" description="Disease resistance protein At4g27190-like leucine-rich repeats" evidence="8">
    <location>
        <begin position="1335"/>
        <end position="1435"/>
    </location>
</feature>
<dbReference type="Gene3D" id="1.10.8.430">
    <property type="entry name" value="Helical domain of apoptotic protease-activating factors"/>
    <property type="match status" value="1"/>
</dbReference>
<evidence type="ECO:0000313" key="9">
    <source>
        <dbReference type="EMBL" id="GKV13677.1"/>
    </source>
</evidence>
<feature type="domain" description="DUF4220" evidence="7">
    <location>
        <begin position="55"/>
        <end position="370"/>
    </location>
</feature>
<dbReference type="GO" id="GO:0005524">
    <property type="term" value="F:ATP binding"/>
    <property type="evidence" value="ECO:0007669"/>
    <property type="project" value="UniProtKB-KW"/>
</dbReference>
<evidence type="ECO:0000256" key="2">
    <source>
        <dbReference type="ARBA" id="ARBA00022741"/>
    </source>
</evidence>
<feature type="transmembrane region" description="Helical" evidence="5">
    <location>
        <begin position="20"/>
        <end position="38"/>
    </location>
</feature>
<dbReference type="Pfam" id="PF13855">
    <property type="entry name" value="LRR_8"/>
    <property type="match status" value="1"/>
</dbReference>
<evidence type="ECO:0000256" key="5">
    <source>
        <dbReference type="SAM" id="Phobius"/>
    </source>
</evidence>
<dbReference type="GO" id="GO:0043531">
    <property type="term" value="F:ADP binding"/>
    <property type="evidence" value="ECO:0007669"/>
    <property type="project" value="InterPro"/>
</dbReference>
<dbReference type="Gene3D" id="3.40.50.300">
    <property type="entry name" value="P-loop containing nucleotide triphosphate hydrolases"/>
    <property type="match status" value="1"/>
</dbReference>
<evidence type="ECO:0000259" key="6">
    <source>
        <dbReference type="Pfam" id="PF00931"/>
    </source>
</evidence>
<dbReference type="PRINTS" id="PR00364">
    <property type="entry name" value="DISEASERSIST"/>
</dbReference>
<dbReference type="EMBL" id="BPVZ01000039">
    <property type="protein sequence ID" value="GKV13677.1"/>
    <property type="molecule type" value="Genomic_DNA"/>
</dbReference>
<dbReference type="InterPro" id="IPR050905">
    <property type="entry name" value="Plant_NBS-LRR"/>
</dbReference>
<feature type="domain" description="NB-ARC" evidence="6">
    <location>
        <begin position="735"/>
        <end position="880"/>
    </location>
</feature>
<dbReference type="GO" id="GO:0006952">
    <property type="term" value="P:defense response"/>
    <property type="evidence" value="ECO:0007669"/>
    <property type="project" value="UniProtKB-KW"/>
</dbReference>
<dbReference type="SUPFAM" id="SSF52047">
    <property type="entry name" value="RNI-like"/>
    <property type="match status" value="1"/>
</dbReference>
<feature type="domain" description="Disease resistance protein At4g27190-like leucine-rich repeats" evidence="8">
    <location>
        <begin position="1518"/>
        <end position="1619"/>
    </location>
</feature>
<dbReference type="Proteomes" id="UP001054252">
    <property type="component" value="Unassembled WGS sequence"/>
</dbReference>
<dbReference type="InterPro" id="IPR032675">
    <property type="entry name" value="LRR_dom_sf"/>
</dbReference>
<name>A0AAV5JJI0_9ROSI</name>
<dbReference type="Gene3D" id="3.80.10.10">
    <property type="entry name" value="Ribonuclease Inhibitor"/>
    <property type="match status" value="2"/>
</dbReference>
<evidence type="ECO:0000256" key="1">
    <source>
        <dbReference type="ARBA" id="ARBA00008894"/>
    </source>
</evidence>
<dbReference type="InterPro" id="IPR002182">
    <property type="entry name" value="NB-ARC"/>
</dbReference>
<sequence length="1725" mass="197747">MWPPVIETAKKVWDTWSIRVFVIVSLSLQIFLIWFARYRKWRGGKWGKCLDVLIWFAYLLADWVAGFTIGLILSEQSKSTPTERSDVHVFWAPFLLLHLGGPDTITSFALEDNEFWIRHLLGLGFQVGSTAYVFVKSLPENKLWLPTILVLMAGIIKYAERNRAFYLASFDHLGDDWLPSEWGDEIPVPAEFQKMDSPEKFEQSQEQMLLWTAVHHFGTIKMMLVGPLLSPDQCSEIRKTFLQVGDSSQDSSQVLQIMEIELSLLYEVLHTKLPVVGCMMGYIFRFITMCCILVALLSFSLFKKYYLLKQLDMWLTYGLLIWALVLDIISIVLLISCDWILAAHIQNTKSRFFKKRRWSRAVSQLNFITYYVNDYPSLLKEVADFLRLRGLLEDVKGIRCLSSKDFKEDHPEWRFIFEEVKELNEFLNSKMTAPSQTVLDTKQVWLYGRERVLQGFTNSTELINIVEELDYTKSVLTWHIATELCFHGVDQTSTSGNGSISHRKFCKLLSDYMFYLLVMQPAIMAAVSVSWKKVFEETLAETALYVRRSSISNDEDARKKILELIPNFRNPERDINRSVLFAASVLAKQLKKSNSTPWEQMSKVWVHLMCFAAMNCRPHVHAQQPSKGGELLTFDEKESVKRYTEDFYSSRTEALQNWLEITSNFIQRAHYLLEDVGKRGKSLFQLRKKAEQICKDIAARVQEARGFSYIPLSYRQEKVAADRFEDFESRSGVLKDIMEALRSPGINKIGVYGKPGMGKTMMVREVKRRAEQERLFDAVLMATVGRSPDLPRIQDEIARVSNEETGLIEKKVLVILDDLWEPELSLELIGINGKEEDNVVSYKLLLTSRDRDVVSHISETQIEIGSLAGGDAWNLFKKIADDPDKSRGLPFYANEITKKCEDLPIAVATLANALRRRNLIEWKTTLRKLQSLPFDQLNSSQIPQSLYSAIKLHYSDLKSNELQQIFLLCSLLGQNATIQNLLKYVIGLGLFPEVKSIEEARAQVLNLVTKLRDSSLLLDSGSSLYFDMHDLVRDFATSTVSKEYGVLALTEEAPINWSHMEAMESIKWIYLSNGDTSLLPDELKCPKLTFFHFSKEGPSLASPPNLFRDKEGLKVLRAANIGTMMGELENLQVLSLAGSDIKELPKQIGQLTNLKLLDLSDCTELKVIPPGVLSNLSGLEELYMRNSFVQWAEGIEEHENQNASLAELQPLLLLTSIELHVICNIQKIPVGLFSENLARFKVFLGDRWNHWSSSWGVSTLLKLKPDARISSHHSVRKLLKKTNELHLEGLIGAKNLVNELDNDGFQELRYLFVQDALEIQRIISVKPAFPVLEVLVLRNLENMEKICHGPLEAASFRKLRLITIECCNKLKNLFSASIARQLQQLQEIRVKHCSDMEEIIDDKEQESGNSAEEREGHIVELITLRSLKLQRLPKLISFNSSCLNMTFFNEKVVFSNLEELQLFSIMVDNTIWFNSMTSRIKRLTKLIIHGCDNLEYLFTSSIATGLLKLRHLQVVFSSNLEELQLCSIGHINMIWQISMISCLEKLEKLIIHDCENLEYLLSSSVAPDSEGMIQLLLPKLKRLELGDLPKLKSICWERAAMVCDSLEWIIIWNCYSLRRFPLYLPQLENGQPSPPPSLKQIVVWPHECWKSLEWDHPNAERVLLQFCGRYHSFPSKLVEGRIKRLELTDIDVENTWEAEISASISSWASRNLDTSQRRGSAILNL</sequence>
<dbReference type="InterPro" id="IPR057135">
    <property type="entry name" value="At4g27190-like_LRR"/>
</dbReference>
<comment type="similarity">
    <text evidence="1">Belongs to the disease resistance NB-LRR family.</text>
</comment>
<dbReference type="InterPro" id="IPR025315">
    <property type="entry name" value="DUF4220"/>
</dbReference>
<keyword evidence="5" id="KW-1133">Transmembrane helix</keyword>
<feature type="transmembrane region" description="Helical" evidence="5">
    <location>
        <begin position="512"/>
        <end position="531"/>
    </location>
</feature>
<dbReference type="Pfam" id="PF13968">
    <property type="entry name" value="DUF4220"/>
    <property type="match status" value="1"/>
</dbReference>
<keyword evidence="5" id="KW-0472">Membrane</keyword>
<dbReference type="InterPro" id="IPR042197">
    <property type="entry name" value="Apaf_helical"/>
</dbReference>
<keyword evidence="4" id="KW-0067">ATP-binding</keyword>
<dbReference type="Pfam" id="PF23247">
    <property type="entry name" value="LRR_RPS2"/>
    <property type="match status" value="3"/>
</dbReference>
<evidence type="ECO:0008006" key="11">
    <source>
        <dbReference type="Google" id="ProtNLM"/>
    </source>
</evidence>
<evidence type="ECO:0000313" key="10">
    <source>
        <dbReference type="Proteomes" id="UP001054252"/>
    </source>
</evidence>
<keyword evidence="2" id="KW-0547">Nucleotide-binding</keyword>
<feature type="transmembrane region" description="Helical" evidence="5">
    <location>
        <begin position="50"/>
        <end position="73"/>
    </location>
</feature>
<feature type="domain" description="Disease resistance protein At4g27190-like leucine-rich repeats" evidence="8">
    <location>
        <begin position="1451"/>
        <end position="1514"/>
    </location>
</feature>